<proteinExistence type="predicted"/>
<dbReference type="GO" id="GO:0008168">
    <property type="term" value="F:methyltransferase activity"/>
    <property type="evidence" value="ECO:0007669"/>
    <property type="project" value="UniProtKB-KW"/>
</dbReference>
<dbReference type="InterPro" id="IPR014048">
    <property type="entry name" value="MethylDNA_cys_MeTrfase_DNA-bd"/>
</dbReference>
<evidence type="ECO:0000256" key="1">
    <source>
        <dbReference type="ARBA" id="ARBA00022763"/>
    </source>
</evidence>
<dbReference type="RefSeq" id="WP_341443531.1">
    <property type="nucleotide sequence ID" value="NZ_FQVI01000045.1"/>
</dbReference>
<dbReference type="InterPro" id="IPR036388">
    <property type="entry name" value="WH-like_DNA-bd_sf"/>
</dbReference>
<dbReference type="SUPFAM" id="SSF46767">
    <property type="entry name" value="Methylated DNA-protein cysteine methyltransferase, C-terminal domain"/>
    <property type="match status" value="1"/>
</dbReference>
<protein>
    <submittedName>
        <fullName evidence="3">Methylated-DNA-protein-cysteine methyltransferase related protein</fullName>
    </submittedName>
</protein>
<name>A0A1M5CS96_9CLOT</name>
<evidence type="ECO:0000313" key="4">
    <source>
        <dbReference type="Proteomes" id="UP000184245"/>
    </source>
</evidence>
<dbReference type="EMBL" id="FQVI01000045">
    <property type="protein sequence ID" value="SHF57591.1"/>
    <property type="molecule type" value="Genomic_DNA"/>
</dbReference>
<dbReference type="CDD" id="cd06445">
    <property type="entry name" value="ATase"/>
    <property type="match status" value="1"/>
</dbReference>
<accession>A0A1M5CS96</accession>
<dbReference type="InterPro" id="IPR052520">
    <property type="entry name" value="ATL_DNA_repair"/>
</dbReference>
<dbReference type="GO" id="GO:0006281">
    <property type="term" value="P:DNA repair"/>
    <property type="evidence" value="ECO:0007669"/>
    <property type="project" value="InterPro"/>
</dbReference>
<dbReference type="STRING" id="1122155.SAMN02745158_04269"/>
<evidence type="ECO:0000313" key="3">
    <source>
        <dbReference type="EMBL" id="SHF57591.1"/>
    </source>
</evidence>
<dbReference type="GO" id="GO:0032259">
    <property type="term" value="P:methylation"/>
    <property type="evidence" value="ECO:0007669"/>
    <property type="project" value="UniProtKB-KW"/>
</dbReference>
<dbReference type="Gene3D" id="1.10.10.10">
    <property type="entry name" value="Winged helix-like DNA-binding domain superfamily/Winged helix DNA-binding domain"/>
    <property type="match status" value="1"/>
</dbReference>
<keyword evidence="1" id="KW-0227">DNA damage</keyword>
<dbReference type="AlphaFoldDB" id="A0A1M5CS96"/>
<feature type="domain" description="Methylated-DNA-[protein]-cysteine S-methyltransferase DNA binding" evidence="2">
    <location>
        <begin position="7"/>
        <end position="88"/>
    </location>
</feature>
<dbReference type="Proteomes" id="UP000184245">
    <property type="component" value="Unassembled WGS sequence"/>
</dbReference>
<dbReference type="PANTHER" id="PTHR42942:SF1">
    <property type="entry name" value="ALKYLTRANSFERASE-LIKE PROTEIN 1"/>
    <property type="match status" value="1"/>
</dbReference>
<gene>
    <name evidence="3" type="ORF">SAMN02745158_04269</name>
</gene>
<organism evidence="3 4">
    <name type="scientific">Lactonifactor longoviformis DSM 17459</name>
    <dbReference type="NCBI Taxonomy" id="1122155"/>
    <lineage>
        <taxon>Bacteria</taxon>
        <taxon>Bacillati</taxon>
        <taxon>Bacillota</taxon>
        <taxon>Clostridia</taxon>
        <taxon>Eubacteriales</taxon>
        <taxon>Clostridiaceae</taxon>
        <taxon>Lactonifactor</taxon>
    </lineage>
</organism>
<reference evidence="3 4" key="1">
    <citation type="submission" date="2016-11" db="EMBL/GenBank/DDBJ databases">
        <authorList>
            <person name="Jaros S."/>
            <person name="Januszkiewicz K."/>
            <person name="Wedrychowicz H."/>
        </authorList>
    </citation>
    <scope>NUCLEOTIDE SEQUENCE [LARGE SCALE GENOMIC DNA]</scope>
    <source>
        <strain evidence="3 4">DSM 17459</strain>
    </source>
</reference>
<keyword evidence="3" id="KW-0489">Methyltransferase</keyword>
<keyword evidence="4" id="KW-1185">Reference proteome</keyword>
<evidence type="ECO:0000259" key="2">
    <source>
        <dbReference type="Pfam" id="PF01035"/>
    </source>
</evidence>
<keyword evidence="3" id="KW-0808">Transferase</keyword>
<dbReference type="Pfam" id="PF01035">
    <property type="entry name" value="DNA_binding_1"/>
    <property type="match status" value="1"/>
</dbReference>
<dbReference type="PANTHER" id="PTHR42942">
    <property type="entry name" value="6-O-METHYLGUANINE DNA METHYLTRANSFERASE"/>
    <property type="match status" value="1"/>
</dbReference>
<dbReference type="InterPro" id="IPR036217">
    <property type="entry name" value="MethylDNA_cys_MeTrfase_DNAb"/>
</dbReference>
<sequence length="120" mass="13603">MTGQKMDFYERVGIVCRRIPYGKVATYGQIAMLCGKPNNSRQVGYALNRSLSGEVPAHRVVNHKGYLSGASAFFDSGMQRRMLESEGVQVGEENRVELKVFGWRHTLEDALEFRRLFGDE</sequence>